<organism evidence="1">
    <name type="scientific">Arundo donax</name>
    <name type="common">Giant reed</name>
    <name type="synonym">Donax arundinaceus</name>
    <dbReference type="NCBI Taxonomy" id="35708"/>
    <lineage>
        <taxon>Eukaryota</taxon>
        <taxon>Viridiplantae</taxon>
        <taxon>Streptophyta</taxon>
        <taxon>Embryophyta</taxon>
        <taxon>Tracheophyta</taxon>
        <taxon>Spermatophyta</taxon>
        <taxon>Magnoliopsida</taxon>
        <taxon>Liliopsida</taxon>
        <taxon>Poales</taxon>
        <taxon>Poaceae</taxon>
        <taxon>PACMAD clade</taxon>
        <taxon>Arundinoideae</taxon>
        <taxon>Arundineae</taxon>
        <taxon>Arundo</taxon>
    </lineage>
</organism>
<sequence length="72" mass="7285">MWRSAATSAGCCLGMKNAKASSKQARTCSASSSSSEEGVACGGAEDLVPDLAARGDGVFDSFTPLLAARRTL</sequence>
<evidence type="ECO:0000313" key="1">
    <source>
        <dbReference type="EMBL" id="JAD68972.1"/>
    </source>
</evidence>
<reference evidence="1" key="2">
    <citation type="journal article" date="2015" name="Data Brief">
        <title>Shoot transcriptome of the giant reed, Arundo donax.</title>
        <authorList>
            <person name="Barrero R.A."/>
            <person name="Guerrero F.D."/>
            <person name="Moolhuijzen P."/>
            <person name="Goolsby J.A."/>
            <person name="Tidwell J."/>
            <person name="Bellgard S.E."/>
            <person name="Bellgard M.I."/>
        </authorList>
    </citation>
    <scope>NUCLEOTIDE SEQUENCE</scope>
    <source>
        <tissue evidence="1">Shoot tissue taken approximately 20 cm above the soil surface</tissue>
    </source>
</reference>
<name>A0A0A9CBU4_ARUDO</name>
<accession>A0A0A9CBU4</accession>
<proteinExistence type="predicted"/>
<protein>
    <submittedName>
        <fullName evidence="1">Uncharacterized protein</fullName>
    </submittedName>
</protein>
<dbReference type="EMBL" id="GBRH01228923">
    <property type="protein sequence ID" value="JAD68972.1"/>
    <property type="molecule type" value="Transcribed_RNA"/>
</dbReference>
<dbReference type="AlphaFoldDB" id="A0A0A9CBU4"/>
<reference evidence="1" key="1">
    <citation type="submission" date="2014-09" db="EMBL/GenBank/DDBJ databases">
        <authorList>
            <person name="Magalhaes I.L.F."/>
            <person name="Oliveira U."/>
            <person name="Santos F.R."/>
            <person name="Vidigal T.H.D.A."/>
            <person name="Brescovit A.D."/>
            <person name="Santos A.J."/>
        </authorList>
    </citation>
    <scope>NUCLEOTIDE SEQUENCE</scope>
    <source>
        <tissue evidence="1">Shoot tissue taken approximately 20 cm above the soil surface</tissue>
    </source>
</reference>